<dbReference type="NCBIfam" id="NF002696">
    <property type="entry name" value="PRK02487.1-5"/>
    <property type="match status" value="1"/>
</dbReference>
<dbReference type="Pfam" id="PF03928">
    <property type="entry name" value="HbpS-like"/>
    <property type="match status" value="1"/>
</dbReference>
<dbReference type="Proteomes" id="UP001497383">
    <property type="component" value="Chromosome 8"/>
</dbReference>
<keyword evidence="2" id="KW-1185">Reference proteome</keyword>
<evidence type="ECO:0000313" key="1">
    <source>
        <dbReference type="EMBL" id="CAK9442174.1"/>
    </source>
</evidence>
<accession>A0ABP0ZU83</accession>
<dbReference type="GeneID" id="92211113"/>
<proteinExistence type="predicted"/>
<dbReference type="InterPro" id="IPR005624">
    <property type="entry name" value="PduO/GlcC-like"/>
</dbReference>
<reference evidence="1 2" key="1">
    <citation type="submission" date="2024-03" db="EMBL/GenBank/DDBJ databases">
        <authorList>
            <person name="Brejova B."/>
        </authorList>
    </citation>
    <scope>NUCLEOTIDE SEQUENCE [LARGE SCALE GENOMIC DNA]</scope>
    <source>
        <strain evidence="1 2">CBS 14171</strain>
    </source>
</reference>
<protein>
    <submittedName>
        <fullName evidence="1">Uncharacterized protein</fullName>
    </submittedName>
</protein>
<dbReference type="RefSeq" id="XP_066832855.1">
    <property type="nucleotide sequence ID" value="XM_066976302.1"/>
</dbReference>
<dbReference type="InterPro" id="IPR010371">
    <property type="entry name" value="YBR137W-like"/>
</dbReference>
<sequence length="165" mass="18610">MVHKIYSCSLDELEHRENSLQFEKFDSNIAWDLGVFARNSAQSKYPGKPLVIDITLTGGHTLFRTALSRGTKADNDEWIRRKQNTVFRFGHSSFYIGQKLRLKNKTIEEGLYVSSKDYAAHGGSVPLRLKSFDGIIGALTISGLAQEEDHLLCLEILESFLSESK</sequence>
<gene>
    <name evidence="1" type="ORF">LODBEIA_P59170</name>
</gene>
<dbReference type="InterPro" id="IPR038084">
    <property type="entry name" value="PduO/GlcC-like_sf"/>
</dbReference>
<dbReference type="PANTHER" id="PTHR28255">
    <property type="match status" value="1"/>
</dbReference>
<dbReference type="Gene3D" id="3.30.450.150">
    <property type="entry name" value="Haem-degrading domain"/>
    <property type="match status" value="1"/>
</dbReference>
<dbReference type="SUPFAM" id="SSF143744">
    <property type="entry name" value="GlcG-like"/>
    <property type="match status" value="1"/>
</dbReference>
<name>A0ABP0ZU83_9ASCO</name>
<dbReference type="EMBL" id="OZ022412">
    <property type="protein sequence ID" value="CAK9442174.1"/>
    <property type="molecule type" value="Genomic_DNA"/>
</dbReference>
<dbReference type="PIRSF" id="PIRSF008757">
    <property type="entry name" value="UCP008757"/>
    <property type="match status" value="1"/>
</dbReference>
<organism evidence="1 2">
    <name type="scientific">Lodderomyces beijingensis</name>
    <dbReference type="NCBI Taxonomy" id="1775926"/>
    <lineage>
        <taxon>Eukaryota</taxon>
        <taxon>Fungi</taxon>
        <taxon>Dikarya</taxon>
        <taxon>Ascomycota</taxon>
        <taxon>Saccharomycotina</taxon>
        <taxon>Pichiomycetes</taxon>
        <taxon>Debaryomycetaceae</taxon>
        <taxon>Candida/Lodderomyces clade</taxon>
        <taxon>Lodderomyces</taxon>
    </lineage>
</organism>
<dbReference type="PANTHER" id="PTHR28255:SF1">
    <property type="entry name" value="UPF0303 PROTEIN YBR137W"/>
    <property type="match status" value="1"/>
</dbReference>
<evidence type="ECO:0000313" key="2">
    <source>
        <dbReference type="Proteomes" id="UP001497383"/>
    </source>
</evidence>